<feature type="coiled-coil region" evidence="1">
    <location>
        <begin position="1762"/>
        <end position="1806"/>
    </location>
</feature>
<dbReference type="OrthoDB" id="10255522at2759"/>
<feature type="region of interest" description="Disordered" evidence="2">
    <location>
        <begin position="928"/>
        <end position="951"/>
    </location>
</feature>
<organism evidence="3 4">
    <name type="scientific">Parambassis ranga</name>
    <name type="common">Indian glassy fish</name>
    <dbReference type="NCBI Taxonomy" id="210632"/>
    <lineage>
        <taxon>Eukaryota</taxon>
        <taxon>Metazoa</taxon>
        <taxon>Chordata</taxon>
        <taxon>Craniata</taxon>
        <taxon>Vertebrata</taxon>
        <taxon>Euteleostomi</taxon>
        <taxon>Actinopterygii</taxon>
        <taxon>Neopterygii</taxon>
        <taxon>Teleostei</taxon>
        <taxon>Neoteleostei</taxon>
        <taxon>Acanthomorphata</taxon>
        <taxon>Ovalentaria</taxon>
        <taxon>Ambassidae</taxon>
        <taxon>Parambassis</taxon>
    </lineage>
</organism>
<evidence type="ECO:0000256" key="2">
    <source>
        <dbReference type="SAM" id="MobiDB-lite"/>
    </source>
</evidence>
<feature type="coiled-coil region" evidence="1">
    <location>
        <begin position="1220"/>
        <end position="1388"/>
    </location>
</feature>
<feature type="coiled-coil region" evidence="1">
    <location>
        <begin position="1001"/>
        <end position="1144"/>
    </location>
</feature>
<feature type="compositionally biased region" description="Polar residues" evidence="2">
    <location>
        <begin position="443"/>
        <end position="454"/>
    </location>
</feature>
<feature type="coiled-coil region" evidence="1">
    <location>
        <begin position="1534"/>
        <end position="1694"/>
    </location>
</feature>
<dbReference type="RefSeq" id="XP_028278049.1">
    <property type="nucleotide sequence ID" value="XM_028422248.1"/>
</dbReference>
<feature type="coiled-coil region" evidence="1">
    <location>
        <begin position="486"/>
        <end position="569"/>
    </location>
</feature>
<protein>
    <submittedName>
        <fullName evidence="4">Trichohyalin-like</fullName>
    </submittedName>
</protein>
<feature type="region of interest" description="Disordered" evidence="2">
    <location>
        <begin position="400"/>
        <end position="432"/>
    </location>
</feature>
<dbReference type="InParanoid" id="A0A6P7JM86"/>
<gene>
    <name evidence="4" type="primary">LOC114446593</name>
</gene>
<feature type="region of interest" description="Disordered" evidence="2">
    <location>
        <begin position="437"/>
        <end position="456"/>
    </location>
</feature>
<feature type="region of interest" description="Disordered" evidence="2">
    <location>
        <begin position="1898"/>
        <end position="1919"/>
    </location>
</feature>
<feature type="coiled-coil region" evidence="1">
    <location>
        <begin position="1456"/>
        <end position="1490"/>
    </location>
</feature>
<keyword evidence="3" id="KW-1185">Reference proteome</keyword>
<feature type="compositionally biased region" description="Basic and acidic residues" evidence="2">
    <location>
        <begin position="414"/>
        <end position="425"/>
    </location>
</feature>
<keyword evidence="1" id="KW-0175">Coiled coil</keyword>
<feature type="coiled-coil region" evidence="1">
    <location>
        <begin position="166"/>
        <end position="218"/>
    </location>
</feature>
<name>A0A6P7JM86_9TELE</name>
<dbReference type="Proteomes" id="UP000515145">
    <property type="component" value="Chromosome 14"/>
</dbReference>
<evidence type="ECO:0000256" key="1">
    <source>
        <dbReference type="SAM" id="Coils"/>
    </source>
</evidence>
<proteinExistence type="predicted"/>
<dbReference type="GeneID" id="114446593"/>
<accession>A0A6P7JM86</accession>
<feature type="non-terminal residue" evidence="4">
    <location>
        <position position="1919"/>
    </location>
</feature>
<feature type="region of interest" description="Disordered" evidence="2">
    <location>
        <begin position="103"/>
        <end position="127"/>
    </location>
</feature>
<feature type="coiled-coil region" evidence="1">
    <location>
        <begin position="684"/>
        <end position="739"/>
    </location>
</feature>
<sequence length="1919" mass="228475">MFLHNSDSRKLRTVRSWKTLWNLEPGNMADLRDPVDLILEELRKQVIAGVRAPGTIMEAWMLLTPEEQIRVLYYAAEEGTSQTREKRFSGQDPELLANLEQRQENSKMTQTEEHLKESTVQSEDKQVKADIKTKREAMKRPIQSSCEVIEETQRESSEIDLFKKKTEQQQDKIDRLTYERQELHEQIKRLQLQTENVIEKLQENKNAATQDKTQLLKIQAEIYEESKTLDRRQSDVINKIHKLKIIKYDQTRPQVSKECHEPKQQMKSEQDICERLMADSEHLFDKNKKVLCEVRTSKEQIEKIIANIKEGLKINKNISQNRDQLQHIRQVVISKIKFVKECTEKQKQELDNKSQRTRMEIREMELISSDIEIRKKDLIKMMRTCRRKEDEIRTMKEEIEKAKAGMQQRQDEEEVKREERDDEQQRTPQQTTREIMFGRDNSGYGTNTTSNMPRVTTEEKNPKMLPLVIKDTEEEKSQIKLINFYARKRKRELEHQQEKILKERDELEVMKIKMQQQRQEVEQKLEATLTIMLKMAEAKANIEQTAVEVNNAHQEMLKSQREMRKNKEQVQECMHKLTSMKARVNGWILTQSAVRETFSVNTSNLQEIQTDVLVHQSSGMAAVEEEAQHRSTKVGISLYPSISTDSQHQSEETDKQVHKKAMENICLQIQTEMHEEKYDDQTELLINANEKEKLEKQIHKLKQHEKEIKDQIKYAMENMEEKSQEIKRLIREINDLQCQRPEVTITIGETENVNSEETELPKEHHETEHPKKAVCEKVSQKTEGEQAEILKLQIRVERSNVRILRQEDEAAINEMNSLRENIDRQKQELDDKMQRTKKEIREMELLKSEMEIKKKESERMFRKSMRKIEQSERIWNEIQQEEKSLRRETKKRRKELDQRLEKNIRVRDEIEVLRIKLNRQKEELAEENLHVKDQKSHKSLPREHDKQSLESKSYTETEMIHQSSQFIDFIVDFQNMRKKIHEQLEMIRTDMATLGNIHVHLERQREALKELEAGNINIKDSMRGLKSQIKMDENVIRQARTEEVAQNQEVYMTLQKVTRERREMEVLLSELEIKKRENKQIVRKGIQKEQEAKHVLTSVQEERAALKRETQKKKKELDQRLERIIKERDELEIVKLKLHREQNEKKGGITELQMSAISEDTNQIQKQCDQLQKCTEKYEDIKTHSEVIKELIEEGKTQLQVQTNIFNRKKEEVMHIRMGIKSQKNLLANALKRIKQTEMSEMEMEKREKMDLELLRSDIQKQMDMLEHEKETIKEEKSKMEITRTEMQNRKEHADTLFDEILSEKENNEVLKRQLQTQREKLEDIVNVITSRQKEQERNNEEVKRQREELETIKKSMEAARQEVEDLRKTANEKKAEADAAMKSLNEDKELVSQMKIDIDKEREILLSEKDRIEGERSDLRMTEDQLIDKMRAMEILRVKLKDLSVKMREGVQTKMAKLQQNTEDALQLNSALEENLAALNDQKENMACYTETLGREKEALISLLSDMVTHREVMENEWKKQFDLDRPDLDKLATDLKKEREVLDRETEVLNREKMDLELLRSDIQKQMDMLEQEKETIKEEKNKMEITRTEMQNRKEHADTLFDEILSEKENNEVLKRQLQTQREKLEDIMNVITSRQKEQERNNEEVKRQREELETIKKSMEADRQEVEDLRKTANEKKAEADAAMKSLNEDKELVSQMKIDIDKEREILVIEKDRIEGERSDLRMTEDQLIDKMRAMEILRVKLNDLSVKMREGVQTKMAKLQQNTEDALQLHSTLEENLAALNDQKENMASYTETLGREKEALISLLSDMVTHREVMENEWKKQFDLDRPDLDKLATDLKKEREVLDRESEVLNREKMDLELLRSDIQKQMDMLEQEKETIKEEKNKMEITRTEMQNRKEHADTLFDEILSEKEE</sequence>
<evidence type="ECO:0000313" key="3">
    <source>
        <dbReference type="Proteomes" id="UP000515145"/>
    </source>
</evidence>
<evidence type="ECO:0000313" key="4">
    <source>
        <dbReference type="RefSeq" id="XP_028278049.1"/>
    </source>
</evidence>
<reference evidence="4" key="1">
    <citation type="submission" date="2025-08" db="UniProtKB">
        <authorList>
            <consortium name="RefSeq"/>
        </authorList>
    </citation>
    <scope>IDENTIFICATION</scope>
</reference>